<dbReference type="EMBL" id="JBBMFT010000012">
    <property type="protein sequence ID" value="MEQ2457369.1"/>
    <property type="molecule type" value="Genomic_DNA"/>
</dbReference>
<evidence type="ECO:0000256" key="1">
    <source>
        <dbReference type="SAM" id="Coils"/>
    </source>
</evidence>
<proteinExistence type="predicted"/>
<reference evidence="3 4" key="1">
    <citation type="submission" date="2024-03" db="EMBL/GenBank/DDBJ databases">
        <title>Human intestinal bacterial collection.</title>
        <authorList>
            <person name="Pauvert C."/>
            <person name="Hitch T.C.A."/>
            <person name="Clavel T."/>
        </authorList>
    </citation>
    <scope>NUCLEOTIDE SEQUENCE [LARGE SCALE GENOMIC DNA]</scope>
    <source>
        <strain evidence="3 4">CLA-AP-H34</strain>
    </source>
</reference>
<keyword evidence="2" id="KW-1133">Transmembrane helix</keyword>
<organism evidence="3 4">
    <name type="scientific">Flavonifractor hominis</name>
    <dbReference type="NCBI Taxonomy" id="3133178"/>
    <lineage>
        <taxon>Bacteria</taxon>
        <taxon>Bacillati</taxon>
        <taxon>Bacillota</taxon>
        <taxon>Clostridia</taxon>
        <taxon>Eubacteriales</taxon>
        <taxon>Oscillospiraceae</taxon>
        <taxon>Flavonifractor</taxon>
    </lineage>
</organism>
<name>A0ABV1ERZ6_9FIRM</name>
<keyword evidence="4" id="KW-1185">Reference proteome</keyword>
<feature type="transmembrane region" description="Helical" evidence="2">
    <location>
        <begin position="66"/>
        <end position="86"/>
    </location>
</feature>
<feature type="coiled-coil region" evidence="1">
    <location>
        <begin position="88"/>
        <end position="115"/>
    </location>
</feature>
<accession>A0ABV1ERZ6</accession>
<evidence type="ECO:0000313" key="4">
    <source>
        <dbReference type="Proteomes" id="UP001440599"/>
    </source>
</evidence>
<evidence type="ECO:0008006" key="5">
    <source>
        <dbReference type="Google" id="ProtNLM"/>
    </source>
</evidence>
<keyword evidence="2" id="KW-0472">Membrane</keyword>
<keyword evidence="2" id="KW-0812">Transmembrane</keyword>
<dbReference type="Proteomes" id="UP001440599">
    <property type="component" value="Unassembled WGS sequence"/>
</dbReference>
<keyword evidence="1" id="KW-0175">Coiled coil</keyword>
<gene>
    <name evidence="3" type="ORF">WMO45_12650</name>
</gene>
<protein>
    <recommendedName>
        <fullName evidence="5">Cell division protein FtsL</fullName>
    </recommendedName>
</protein>
<evidence type="ECO:0000313" key="3">
    <source>
        <dbReference type="EMBL" id="MEQ2457369.1"/>
    </source>
</evidence>
<dbReference type="RefSeq" id="WP_349141201.1">
    <property type="nucleotide sequence ID" value="NZ_JBBMFT010000012.1"/>
</dbReference>
<evidence type="ECO:0000256" key="2">
    <source>
        <dbReference type="SAM" id="Phobius"/>
    </source>
</evidence>
<sequence>MATAVKRRSSRSSQYDRIPYDAYDGSAARQLQREEVLRPRPMVRPRERAVVRPRVRVREAGSVSPFAVVGFLAIGVFAVLLLFSYVQLTVISEQVVELKEEMTTLQTEEAKLRAQYELAYDLGTIEESVTAAGTMVKPQNGQIVYVDLSEPDTVTFFDEDAPTAGLEGAFQSVKSIVTEIVEYFQ</sequence>
<comment type="caution">
    <text evidence="3">The sequence shown here is derived from an EMBL/GenBank/DDBJ whole genome shotgun (WGS) entry which is preliminary data.</text>
</comment>